<dbReference type="InterPro" id="IPR036388">
    <property type="entry name" value="WH-like_DNA-bd_sf"/>
</dbReference>
<dbReference type="PANTHER" id="PTHR30136:SF24">
    <property type="entry name" value="HTH-TYPE TRANSCRIPTIONAL REPRESSOR ALLR"/>
    <property type="match status" value="1"/>
</dbReference>
<dbReference type="InterPro" id="IPR005471">
    <property type="entry name" value="Tscrpt_reg_IclR_N"/>
</dbReference>
<evidence type="ECO:0000256" key="1">
    <source>
        <dbReference type="ARBA" id="ARBA00023015"/>
    </source>
</evidence>
<dbReference type="GO" id="GO:0003677">
    <property type="term" value="F:DNA binding"/>
    <property type="evidence" value="ECO:0007669"/>
    <property type="project" value="UniProtKB-KW"/>
</dbReference>
<sequence>MTQTNGKPGAQLIDRVVLILDLVANARDEGITLKDFCDLTELNKATCHRILSTLVGHNLLAKVDKGRRYRLGTKMLVYGAKAAKGPGLRSQCQPAMQRLAQLTGETVVLMARDQDDSVCIDRLDGECLVQTLTGAIGGYVPLGVGPGSLAMLSFLADDERDAIVARNLPRIGTYAGMTEKRVRELIDETSTQGFALDRGELLVGVAGVSVPIFAVESGPVASLGLTFLSARLTPELLDKYVNLLKEEVGRIAPNLNPLDRRLTAPGRA</sequence>
<dbReference type="GO" id="GO:0003700">
    <property type="term" value="F:DNA-binding transcription factor activity"/>
    <property type="evidence" value="ECO:0007669"/>
    <property type="project" value="TreeGrafter"/>
</dbReference>
<keyword evidence="3" id="KW-0804">Transcription</keyword>
<keyword evidence="9" id="KW-1185">Reference proteome</keyword>
<comment type="caution">
    <text evidence="7">The sequence shown here is derived from an EMBL/GenBank/DDBJ whole genome shotgun (WGS) entry which is preliminary data.</text>
</comment>
<reference evidence="7 8" key="1">
    <citation type="submission" date="2016-10" db="EMBL/GenBank/DDBJ databases">
        <authorList>
            <person name="Varghese N."/>
            <person name="Submissions S."/>
        </authorList>
    </citation>
    <scope>NUCLEOTIDE SEQUENCE [LARGE SCALE GENOMIC DNA]</scope>
    <source>
        <strain evidence="7 8">LMG 22274</strain>
    </source>
</reference>
<evidence type="ECO:0000313" key="9">
    <source>
        <dbReference type="Proteomes" id="UP000247515"/>
    </source>
</evidence>
<dbReference type="InterPro" id="IPR050707">
    <property type="entry name" value="HTH_MetabolicPath_Reg"/>
</dbReference>
<evidence type="ECO:0000256" key="3">
    <source>
        <dbReference type="ARBA" id="ARBA00023163"/>
    </source>
</evidence>
<dbReference type="Proteomes" id="UP000183529">
    <property type="component" value="Unassembled WGS sequence"/>
</dbReference>
<protein>
    <submittedName>
        <fullName evidence="6">IclR family transcriptional regulator</fullName>
    </submittedName>
    <submittedName>
        <fullName evidence="7">Transcriptional regulator, IclR family</fullName>
    </submittedName>
</protein>
<dbReference type="PROSITE" id="PS51077">
    <property type="entry name" value="HTH_ICLR"/>
    <property type="match status" value="1"/>
</dbReference>
<evidence type="ECO:0000259" key="4">
    <source>
        <dbReference type="PROSITE" id="PS51077"/>
    </source>
</evidence>
<dbReference type="EMBL" id="FNZM01000007">
    <property type="protein sequence ID" value="SEJ70457.1"/>
    <property type="molecule type" value="Genomic_DNA"/>
</dbReference>
<dbReference type="PANTHER" id="PTHR30136">
    <property type="entry name" value="HELIX-TURN-HELIX TRANSCRIPTIONAL REGULATOR, ICLR FAMILY"/>
    <property type="match status" value="1"/>
</dbReference>
<dbReference type="InterPro" id="IPR014757">
    <property type="entry name" value="Tscrpt_reg_IclR_C"/>
</dbReference>
<dbReference type="Gene3D" id="3.30.450.40">
    <property type="match status" value="1"/>
</dbReference>
<gene>
    <name evidence="6" type="ORF">C7400_10777</name>
    <name evidence="7" type="ORF">SAMN05216550_107269</name>
</gene>
<dbReference type="Pfam" id="PF01614">
    <property type="entry name" value="IclR_C"/>
    <property type="match status" value="1"/>
</dbReference>
<evidence type="ECO:0000313" key="7">
    <source>
        <dbReference type="EMBL" id="SEJ70457.1"/>
    </source>
</evidence>
<dbReference type="EMBL" id="QJJV01000007">
    <property type="protein sequence ID" value="PXX16868.1"/>
    <property type="molecule type" value="Genomic_DNA"/>
</dbReference>
<dbReference type="Pfam" id="PF09339">
    <property type="entry name" value="HTH_IclR"/>
    <property type="match status" value="1"/>
</dbReference>
<evidence type="ECO:0000256" key="2">
    <source>
        <dbReference type="ARBA" id="ARBA00023125"/>
    </source>
</evidence>
<feature type="domain" description="IclR-ED" evidence="5">
    <location>
        <begin position="74"/>
        <end position="257"/>
    </location>
</feature>
<organism evidence="7 8">
    <name type="scientific">Paraburkholderia tropica</name>
    <dbReference type="NCBI Taxonomy" id="92647"/>
    <lineage>
        <taxon>Bacteria</taxon>
        <taxon>Pseudomonadati</taxon>
        <taxon>Pseudomonadota</taxon>
        <taxon>Betaproteobacteria</taxon>
        <taxon>Burkholderiales</taxon>
        <taxon>Burkholderiaceae</taxon>
        <taxon>Paraburkholderia</taxon>
    </lineage>
</organism>
<reference evidence="6 9" key="2">
    <citation type="submission" date="2018-05" db="EMBL/GenBank/DDBJ databases">
        <title>Genomic Encyclopedia of Type Strains, Phase IV (KMG-V): Genome sequencing to study the core and pangenomes of soil and plant-associated prokaryotes.</title>
        <authorList>
            <person name="Whitman W."/>
        </authorList>
    </citation>
    <scope>NUCLEOTIDE SEQUENCE [LARGE SCALE GENOMIC DNA]</scope>
    <source>
        <strain evidence="6 9">SIr-6563</strain>
    </source>
</reference>
<dbReference type="InterPro" id="IPR029016">
    <property type="entry name" value="GAF-like_dom_sf"/>
</dbReference>
<evidence type="ECO:0000313" key="8">
    <source>
        <dbReference type="Proteomes" id="UP000183529"/>
    </source>
</evidence>
<dbReference type="AlphaFoldDB" id="A0AAQ1GFU6"/>
<dbReference type="Proteomes" id="UP000247515">
    <property type="component" value="Unassembled WGS sequence"/>
</dbReference>
<dbReference type="GO" id="GO:0045892">
    <property type="term" value="P:negative regulation of DNA-templated transcription"/>
    <property type="evidence" value="ECO:0007669"/>
    <property type="project" value="TreeGrafter"/>
</dbReference>
<evidence type="ECO:0000259" key="5">
    <source>
        <dbReference type="PROSITE" id="PS51078"/>
    </source>
</evidence>
<keyword evidence="2" id="KW-0238">DNA-binding</keyword>
<dbReference type="SUPFAM" id="SSF55781">
    <property type="entry name" value="GAF domain-like"/>
    <property type="match status" value="1"/>
</dbReference>
<dbReference type="Gene3D" id="1.10.10.10">
    <property type="entry name" value="Winged helix-like DNA-binding domain superfamily/Winged helix DNA-binding domain"/>
    <property type="match status" value="1"/>
</dbReference>
<dbReference type="GeneID" id="61305549"/>
<dbReference type="SMART" id="SM00346">
    <property type="entry name" value="HTH_ICLR"/>
    <property type="match status" value="1"/>
</dbReference>
<keyword evidence="1" id="KW-0805">Transcription regulation</keyword>
<name>A0AAQ1GFU6_9BURK</name>
<dbReference type="PROSITE" id="PS51078">
    <property type="entry name" value="ICLR_ED"/>
    <property type="match status" value="1"/>
</dbReference>
<dbReference type="RefSeq" id="WP_074983688.1">
    <property type="nucleotide sequence ID" value="NZ_CADFGN010000008.1"/>
</dbReference>
<feature type="domain" description="HTH iclR-type" evidence="4">
    <location>
        <begin position="10"/>
        <end position="73"/>
    </location>
</feature>
<evidence type="ECO:0000313" key="6">
    <source>
        <dbReference type="EMBL" id="PXX16868.1"/>
    </source>
</evidence>
<dbReference type="SUPFAM" id="SSF46785">
    <property type="entry name" value="Winged helix' DNA-binding domain"/>
    <property type="match status" value="1"/>
</dbReference>
<accession>A0AAQ1GFU6</accession>
<proteinExistence type="predicted"/>
<dbReference type="InterPro" id="IPR036390">
    <property type="entry name" value="WH_DNA-bd_sf"/>
</dbReference>